<evidence type="ECO:0000313" key="7">
    <source>
        <dbReference type="EMBL" id="NSE16959.1"/>
    </source>
</evidence>
<sequence length="312" mass="34711">MSSVILEAHDLTKEYRHTVALDHIDLKIEKGKIYGFIGQNGAGKTTFLRLVTGLAFPTSGTLSLWGKTVEKELQEQRKRIGCMIETPALFPTMTAYQNMEIQRIQRGIPDKAVIQKTLDMVGLKDTGKKAVRNFSLGMRQRLGIAIALLNTPEFLILDEPINGLDPAGIVEIRNLLKSLNKEYGMTILVSSHILEELYQTASEFILIDKGKIIEEISDRELNDRCKRHIAIKATDPQKALIVLEETLHTDSFKLMPDGIIRLYDYLDDMEKVAAALSDAHILVTGLSVAGDTLEDYFLSKIGGTGNVKSPKS</sequence>
<dbReference type="RefSeq" id="WP_055267784.1">
    <property type="nucleotide sequence ID" value="NZ_CZAL01000018.1"/>
</dbReference>
<evidence type="ECO:0000313" key="6">
    <source>
        <dbReference type="EMBL" id="CUP82364.1"/>
    </source>
</evidence>
<keyword evidence="4 6" id="KW-0067">ATP-binding</keyword>
<protein>
    <submittedName>
        <fullName evidence="7">ATP-binding cassette domain-containing protein</fullName>
    </submittedName>
    <submittedName>
        <fullName evidence="6">Daunorubicin/doxorubicin resistance ATP-binding protein DrrA</fullName>
        <ecNumber evidence="6">3.6.3.-</ecNumber>
    </submittedName>
</protein>
<dbReference type="InterPro" id="IPR027417">
    <property type="entry name" value="P-loop_NTPase"/>
</dbReference>
<dbReference type="InterPro" id="IPR003593">
    <property type="entry name" value="AAA+_ATPase"/>
</dbReference>
<dbReference type="GO" id="GO:0005524">
    <property type="term" value="F:ATP binding"/>
    <property type="evidence" value="ECO:0007669"/>
    <property type="project" value="UniProtKB-KW"/>
</dbReference>
<organism evidence="6 8">
    <name type="scientific">Fusicatenibacter saccharivorans</name>
    <dbReference type="NCBI Taxonomy" id="1150298"/>
    <lineage>
        <taxon>Bacteria</taxon>
        <taxon>Bacillati</taxon>
        <taxon>Bacillota</taxon>
        <taxon>Clostridia</taxon>
        <taxon>Lachnospirales</taxon>
        <taxon>Lachnospiraceae</taxon>
        <taxon>Fusicatenibacter</taxon>
    </lineage>
</organism>
<proteinExistence type="inferred from homology"/>
<dbReference type="Proteomes" id="UP000768180">
    <property type="component" value="Unassembled WGS sequence"/>
</dbReference>
<dbReference type="SUPFAM" id="SSF52540">
    <property type="entry name" value="P-loop containing nucleoside triphosphate hydrolases"/>
    <property type="match status" value="1"/>
</dbReference>
<evidence type="ECO:0000256" key="4">
    <source>
        <dbReference type="ARBA" id="ARBA00022840"/>
    </source>
</evidence>
<dbReference type="GeneID" id="79854592"/>
<reference evidence="7" key="3">
    <citation type="submission" date="2020-02" db="EMBL/GenBank/DDBJ databases">
        <authorList>
            <person name="Littmann E."/>
            <person name="Sorbara M."/>
        </authorList>
    </citation>
    <scope>NUCLEOTIDE SEQUENCE</scope>
    <source>
        <strain evidence="7">MSK.14.54</strain>
    </source>
</reference>
<keyword evidence="6" id="KW-0378">Hydrolase</keyword>
<dbReference type="Proteomes" id="UP000095709">
    <property type="component" value="Unassembled WGS sequence"/>
</dbReference>
<dbReference type="GO" id="GO:0016887">
    <property type="term" value="F:ATP hydrolysis activity"/>
    <property type="evidence" value="ECO:0007669"/>
    <property type="project" value="InterPro"/>
</dbReference>
<evidence type="ECO:0000259" key="5">
    <source>
        <dbReference type="PROSITE" id="PS50893"/>
    </source>
</evidence>
<comment type="similarity">
    <text evidence="1">Belongs to the ABC transporter superfamily.</text>
</comment>
<keyword evidence="3" id="KW-0547">Nucleotide-binding</keyword>
<keyword evidence="9" id="KW-1185">Reference proteome</keyword>
<dbReference type="EMBL" id="CZAL01000018">
    <property type="protein sequence ID" value="CUP82364.1"/>
    <property type="molecule type" value="Genomic_DNA"/>
</dbReference>
<evidence type="ECO:0000313" key="9">
    <source>
        <dbReference type="Proteomes" id="UP000768180"/>
    </source>
</evidence>
<evidence type="ECO:0000256" key="3">
    <source>
        <dbReference type="ARBA" id="ARBA00022741"/>
    </source>
</evidence>
<reference evidence="6 8" key="1">
    <citation type="submission" date="2015-09" db="EMBL/GenBank/DDBJ databases">
        <authorList>
            <consortium name="Pathogen Informatics"/>
        </authorList>
    </citation>
    <scope>NUCLEOTIDE SEQUENCE [LARGE SCALE GENOMIC DNA]</scope>
    <source>
        <strain evidence="6 8">2789STDY5834885</strain>
    </source>
</reference>
<dbReference type="Pfam" id="PF00005">
    <property type="entry name" value="ABC_tran"/>
    <property type="match status" value="1"/>
</dbReference>
<evidence type="ECO:0000313" key="8">
    <source>
        <dbReference type="Proteomes" id="UP000095709"/>
    </source>
</evidence>
<dbReference type="PANTHER" id="PTHR43335:SF8">
    <property type="entry name" value="ABC TRANSPORTER, ATP-BINDING PROTEIN"/>
    <property type="match status" value="1"/>
</dbReference>
<dbReference type="PANTHER" id="PTHR43335">
    <property type="entry name" value="ABC TRANSPORTER, ATP-BINDING PROTEIN"/>
    <property type="match status" value="1"/>
</dbReference>
<feature type="domain" description="ABC transporter" evidence="5">
    <location>
        <begin position="6"/>
        <end position="234"/>
    </location>
</feature>
<dbReference type="Gene3D" id="3.40.50.300">
    <property type="entry name" value="P-loop containing nucleotide triphosphate hydrolases"/>
    <property type="match status" value="1"/>
</dbReference>
<keyword evidence="2" id="KW-0813">Transport</keyword>
<dbReference type="EC" id="3.6.3.-" evidence="6"/>
<dbReference type="AlphaFoldDB" id="A0A174RAC0"/>
<accession>A0A174RAC0</accession>
<dbReference type="InterPro" id="IPR003439">
    <property type="entry name" value="ABC_transporter-like_ATP-bd"/>
</dbReference>
<evidence type="ECO:0000256" key="2">
    <source>
        <dbReference type="ARBA" id="ARBA00022448"/>
    </source>
</evidence>
<dbReference type="PROSITE" id="PS00211">
    <property type="entry name" value="ABC_TRANSPORTER_1"/>
    <property type="match status" value="1"/>
</dbReference>
<dbReference type="PROSITE" id="PS50893">
    <property type="entry name" value="ABC_TRANSPORTER_2"/>
    <property type="match status" value="1"/>
</dbReference>
<name>A0A174RAC0_9FIRM</name>
<dbReference type="EMBL" id="JAAITQ010000020">
    <property type="protein sequence ID" value="NSE16959.1"/>
    <property type="molecule type" value="Genomic_DNA"/>
</dbReference>
<dbReference type="InterPro" id="IPR017871">
    <property type="entry name" value="ABC_transporter-like_CS"/>
</dbReference>
<gene>
    <name evidence="6" type="primary">drrA_3</name>
    <name evidence="6" type="ORF">ERS852498_02906</name>
    <name evidence="7" type="ORF">G5B05_11190</name>
</gene>
<reference evidence="7 9" key="2">
    <citation type="journal article" date="2020" name="Cell Host Microbe">
        <title>Functional and Genomic Variation between Human-Derived Isolates of Lachnospiraceae Reveals Inter- and Intra-Species Diversity.</title>
        <authorList>
            <person name="Sorbara M.T."/>
            <person name="Littmann E.R."/>
            <person name="Fontana E."/>
            <person name="Moody T.U."/>
            <person name="Kohout C.E."/>
            <person name="Gjonbalaj M."/>
            <person name="Eaton V."/>
            <person name="Seok R."/>
            <person name="Leiner I.M."/>
            <person name="Pamer E.G."/>
        </authorList>
    </citation>
    <scope>NUCLEOTIDE SEQUENCE [LARGE SCALE GENOMIC DNA]</scope>
    <source>
        <strain evidence="7 9">MSK.14.54</strain>
    </source>
</reference>
<evidence type="ECO:0000256" key="1">
    <source>
        <dbReference type="ARBA" id="ARBA00005417"/>
    </source>
</evidence>
<dbReference type="SMART" id="SM00382">
    <property type="entry name" value="AAA"/>
    <property type="match status" value="1"/>
</dbReference>